<dbReference type="AlphaFoldDB" id="A0ABD2K996"/>
<feature type="region of interest" description="Disordered" evidence="1">
    <location>
        <begin position="47"/>
        <end position="76"/>
    </location>
</feature>
<evidence type="ECO:0000313" key="3">
    <source>
        <dbReference type="Proteomes" id="UP001620645"/>
    </source>
</evidence>
<gene>
    <name evidence="2" type="ORF">niasHS_002901</name>
</gene>
<accession>A0ABD2K996</accession>
<evidence type="ECO:0000313" key="2">
    <source>
        <dbReference type="EMBL" id="KAL3099446.1"/>
    </source>
</evidence>
<dbReference type="Proteomes" id="UP001620645">
    <property type="component" value="Unassembled WGS sequence"/>
</dbReference>
<organism evidence="2 3">
    <name type="scientific">Heterodera schachtii</name>
    <name type="common">Sugarbeet cyst nematode worm</name>
    <name type="synonym">Tylenchus schachtii</name>
    <dbReference type="NCBI Taxonomy" id="97005"/>
    <lineage>
        <taxon>Eukaryota</taxon>
        <taxon>Metazoa</taxon>
        <taxon>Ecdysozoa</taxon>
        <taxon>Nematoda</taxon>
        <taxon>Chromadorea</taxon>
        <taxon>Rhabditida</taxon>
        <taxon>Tylenchina</taxon>
        <taxon>Tylenchomorpha</taxon>
        <taxon>Tylenchoidea</taxon>
        <taxon>Heteroderidae</taxon>
        <taxon>Heteroderinae</taxon>
        <taxon>Heterodera</taxon>
    </lineage>
</organism>
<feature type="compositionally biased region" description="Polar residues" evidence="1">
    <location>
        <begin position="52"/>
        <end position="71"/>
    </location>
</feature>
<feature type="compositionally biased region" description="Basic and acidic residues" evidence="1">
    <location>
        <begin position="160"/>
        <end position="173"/>
    </location>
</feature>
<evidence type="ECO:0000256" key="1">
    <source>
        <dbReference type="SAM" id="MobiDB-lite"/>
    </source>
</evidence>
<reference evidence="2 3" key="1">
    <citation type="submission" date="2024-10" db="EMBL/GenBank/DDBJ databases">
        <authorList>
            <person name="Kim D."/>
        </authorList>
    </citation>
    <scope>NUCLEOTIDE SEQUENCE [LARGE SCALE GENOMIC DNA]</scope>
    <source>
        <strain evidence="2">Taebaek</strain>
    </source>
</reference>
<feature type="region of interest" description="Disordered" evidence="1">
    <location>
        <begin position="147"/>
        <end position="173"/>
    </location>
</feature>
<sequence length="173" mass="19713">MLQIISKLFVKPLPDSFLERLLTKPKDLRKYVGRGKAAAKKFHKLEKKDSFKNQSKADNLQQQHDPQTQPRRMSFGNALDAIRARTLSNNNSPAHPLFRESNELLLHKPSALDHLQKMNDAKSRTKNGGNIGGHRKYFTMFEGGNEIDSQELMAEDELPNEDKNESKESLSIT</sequence>
<name>A0ABD2K996_HETSC</name>
<proteinExistence type="predicted"/>
<keyword evidence="3" id="KW-1185">Reference proteome</keyword>
<protein>
    <submittedName>
        <fullName evidence="2">Uncharacterized protein</fullName>
    </submittedName>
</protein>
<comment type="caution">
    <text evidence="2">The sequence shown here is derived from an EMBL/GenBank/DDBJ whole genome shotgun (WGS) entry which is preliminary data.</text>
</comment>
<dbReference type="EMBL" id="JBICCN010000039">
    <property type="protein sequence ID" value="KAL3099446.1"/>
    <property type="molecule type" value="Genomic_DNA"/>
</dbReference>